<accession>A0A150MLD1</accession>
<dbReference type="AlphaFoldDB" id="A0A150MLD1"/>
<dbReference type="PATRIC" id="fig|153151.4.peg.1046"/>
<feature type="domain" description="Peptidase S54 rhomboid" evidence="7">
    <location>
        <begin position="56"/>
        <end position="191"/>
    </location>
</feature>
<dbReference type="GO" id="GO:0016020">
    <property type="term" value="C:membrane"/>
    <property type="evidence" value="ECO:0007669"/>
    <property type="project" value="UniProtKB-SubCell"/>
</dbReference>
<evidence type="ECO:0000256" key="3">
    <source>
        <dbReference type="ARBA" id="ARBA00022692"/>
    </source>
</evidence>
<dbReference type="Proteomes" id="UP000075324">
    <property type="component" value="Unassembled WGS sequence"/>
</dbReference>
<gene>
    <name evidence="8" type="ORF">B4110_0244</name>
</gene>
<keyword evidence="4" id="KW-0378">Hydrolase</keyword>
<organism evidence="8 9">
    <name type="scientific">Parageobacillus toebii</name>
    <dbReference type="NCBI Taxonomy" id="153151"/>
    <lineage>
        <taxon>Bacteria</taxon>
        <taxon>Bacillati</taxon>
        <taxon>Bacillota</taxon>
        <taxon>Bacilli</taxon>
        <taxon>Bacillales</taxon>
        <taxon>Anoxybacillaceae</taxon>
        <taxon>Parageobacillus</taxon>
    </lineage>
</organism>
<dbReference type="InterPro" id="IPR022764">
    <property type="entry name" value="Peptidase_S54_rhomboid_dom"/>
</dbReference>
<reference evidence="8 9" key="1">
    <citation type="submission" date="2016-01" db="EMBL/GenBank/DDBJ databases">
        <title>Draft Genome Sequences of Seven Thermophilic Sporeformers Isolated from Foods.</title>
        <authorList>
            <person name="Berendsen E.M."/>
            <person name="Wells-Bennik M.H."/>
            <person name="Krawcyk A.O."/>
            <person name="De Jong A."/>
            <person name="Holsappel S."/>
            <person name="Eijlander R.T."/>
            <person name="Kuipers O.P."/>
        </authorList>
    </citation>
    <scope>NUCLEOTIDE SEQUENCE [LARGE SCALE GENOMIC DNA]</scope>
    <source>
        <strain evidence="8 9">B4110</strain>
    </source>
</reference>
<evidence type="ECO:0000313" key="9">
    <source>
        <dbReference type="Proteomes" id="UP000075324"/>
    </source>
</evidence>
<dbReference type="GeneID" id="94898163"/>
<evidence type="ECO:0000259" key="7">
    <source>
        <dbReference type="Pfam" id="PF01694"/>
    </source>
</evidence>
<dbReference type="SUPFAM" id="SSF144091">
    <property type="entry name" value="Rhomboid-like"/>
    <property type="match status" value="1"/>
</dbReference>
<evidence type="ECO:0000256" key="4">
    <source>
        <dbReference type="ARBA" id="ARBA00022801"/>
    </source>
</evidence>
<dbReference type="Gene3D" id="1.20.1540.10">
    <property type="entry name" value="Rhomboid-like"/>
    <property type="match status" value="1"/>
</dbReference>
<sequence>MFARMENAHTFFRFYPAVSILVALHVVIWFTFFLRIPIAEPLWEKMIGFNAAVQNGEYWRLVSPLVLHVRFEHMIINSISLILFGPALEKMLGKSKFLLLYIGSGICANIATFFVLPAMYSHAGASGAIFGLFGMYGYLIVFRRDIIETQHARLLFAVICISLFISFTAPNVNMVAHLFGFLGGGIIAPFISSHLHPHQPFLLHR</sequence>
<dbReference type="Pfam" id="PF01694">
    <property type="entry name" value="Rhomboid"/>
    <property type="match status" value="1"/>
</dbReference>
<evidence type="ECO:0000313" key="8">
    <source>
        <dbReference type="EMBL" id="KYD25307.1"/>
    </source>
</evidence>
<dbReference type="PANTHER" id="PTHR43731:SF14">
    <property type="entry name" value="PRESENILIN-ASSOCIATED RHOMBOID-LIKE PROTEIN, MITOCHONDRIAL"/>
    <property type="match status" value="1"/>
</dbReference>
<evidence type="ECO:0000256" key="1">
    <source>
        <dbReference type="ARBA" id="ARBA00004141"/>
    </source>
</evidence>
<dbReference type="InterPro" id="IPR050925">
    <property type="entry name" value="Rhomboid_protease_S54"/>
</dbReference>
<keyword evidence="6" id="KW-0472">Membrane</keyword>
<keyword evidence="5" id="KW-1133">Transmembrane helix</keyword>
<dbReference type="RefSeq" id="WP_062678766.1">
    <property type="nucleotide sequence ID" value="NZ_CP070511.1"/>
</dbReference>
<name>A0A150MLD1_9BACL</name>
<comment type="similarity">
    <text evidence="2">Belongs to the peptidase S54 family.</text>
</comment>
<evidence type="ECO:0000256" key="6">
    <source>
        <dbReference type="ARBA" id="ARBA00023136"/>
    </source>
</evidence>
<proteinExistence type="inferred from homology"/>
<comment type="caution">
    <text evidence="8">The sequence shown here is derived from an EMBL/GenBank/DDBJ whole genome shotgun (WGS) entry which is preliminary data.</text>
</comment>
<comment type="subcellular location">
    <subcellularLocation>
        <location evidence="1">Membrane</location>
        <topology evidence="1">Multi-pass membrane protein</topology>
    </subcellularLocation>
</comment>
<protein>
    <recommendedName>
        <fullName evidence="7">Peptidase S54 rhomboid domain-containing protein</fullName>
    </recommendedName>
</protein>
<evidence type="ECO:0000256" key="5">
    <source>
        <dbReference type="ARBA" id="ARBA00022989"/>
    </source>
</evidence>
<dbReference type="EMBL" id="LQYW01000138">
    <property type="protein sequence ID" value="KYD25307.1"/>
    <property type="molecule type" value="Genomic_DNA"/>
</dbReference>
<dbReference type="InterPro" id="IPR035952">
    <property type="entry name" value="Rhomboid-like_sf"/>
</dbReference>
<keyword evidence="3" id="KW-0812">Transmembrane</keyword>
<dbReference type="PANTHER" id="PTHR43731">
    <property type="entry name" value="RHOMBOID PROTEASE"/>
    <property type="match status" value="1"/>
</dbReference>
<evidence type="ECO:0000256" key="2">
    <source>
        <dbReference type="ARBA" id="ARBA00009045"/>
    </source>
</evidence>
<dbReference type="GO" id="GO:0004252">
    <property type="term" value="F:serine-type endopeptidase activity"/>
    <property type="evidence" value="ECO:0007669"/>
    <property type="project" value="InterPro"/>
</dbReference>